<dbReference type="InParanoid" id="T0RCI3"/>
<proteinExistence type="predicted"/>
<organism evidence="1 2">
    <name type="scientific">Saprolegnia diclina (strain VS20)</name>
    <dbReference type="NCBI Taxonomy" id="1156394"/>
    <lineage>
        <taxon>Eukaryota</taxon>
        <taxon>Sar</taxon>
        <taxon>Stramenopiles</taxon>
        <taxon>Oomycota</taxon>
        <taxon>Saprolegniomycetes</taxon>
        <taxon>Saprolegniales</taxon>
        <taxon>Saprolegniaceae</taxon>
        <taxon>Saprolegnia</taxon>
    </lineage>
</organism>
<dbReference type="VEuPathDB" id="FungiDB:SDRG_14923"/>
<name>T0RCI3_SAPDV</name>
<dbReference type="EMBL" id="JH767211">
    <property type="protein sequence ID" value="EQC27302.1"/>
    <property type="molecule type" value="Genomic_DNA"/>
</dbReference>
<dbReference type="RefSeq" id="XP_008619305.1">
    <property type="nucleotide sequence ID" value="XM_008621083.1"/>
</dbReference>
<reference evidence="1 2" key="1">
    <citation type="submission" date="2012-04" db="EMBL/GenBank/DDBJ databases">
        <title>The Genome Sequence of Saprolegnia declina VS20.</title>
        <authorList>
            <consortium name="The Broad Institute Genome Sequencing Platform"/>
            <person name="Russ C."/>
            <person name="Nusbaum C."/>
            <person name="Tyler B."/>
            <person name="van West P."/>
            <person name="Dieguez-Uribeondo J."/>
            <person name="de Bruijn I."/>
            <person name="Tripathy S."/>
            <person name="Jiang R."/>
            <person name="Young S.K."/>
            <person name="Zeng Q."/>
            <person name="Gargeya S."/>
            <person name="Fitzgerald M."/>
            <person name="Haas B."/>
            <person name="Abouelleil A."/>
            <person name="Alvarado L."/>
            <person name="Arachchi H.M."/>
            <person name="Berlin A."/>
            <person name="Chapman S.B."/>
            <person name="Goldberg J."/>
            <person name="Griggs A."/>
            <person name="Gujja S."/>
            <person name="Hansen M."/>
            <person name="Howarth C."/>
            <person name="Imamovic A."/>
            <person name="Larimer J."/>
            <person name="McCowen C."/>
            <person name="Montmayeur A."/>
            <person name="Murphy C."/>
            <person name="Neiman D."/>
            <person name="Pearson M."/>
            <person name="Priest M."/>
            <person name="Roberts A."/>
            <person name="Saif S."/>
            <person name="Shea T."/>
            <person name="Sisk P."/>
            <person name="Sykes S."/>
            <person name="Wortman J."/>
            <person name="Nusbaum C."/>
            <person name="Birren B."/>
        </authorList>
    </citation>
    <scope>NUCLEOTIDE SEQUENCE [LARGE SCALE GENOMIC DNA]</scope>
    <source>
        <strain evidence="1 2">VS20</strain>
    </source>
</reference>
<keyword evidence="2" id="KW-1185">Reference proteome</keyword>
<dbReference type="OMA" id="FASAKWC"/>
<sequence>MGQASTTIVATTGSCTNIVSNPTVNAGSCKGSWNPSAGVCTIQQPSATSGSCTNGVWVWGPNYGPLGAACACVSGAGCPSSKLCTGCLKNGVCSGDFTTASECNTFASAKWCGA</sequence>
<evidence type="ECO:0000313" key="1">
    <source>
        <dbReference type="EMBL" id="EQC27302.1"/>
    </source>
</evidence>
<dbReference type="Proteomes" id="UP000030762">
    <property type="component" value="Unassembled WGS sequence"/>
</dbReference>
<dbReference type="OrthoDB" id="82064at2759"/>
<protein>
    <submittedName>
        <fullName evidence="1">Uncharacterized protein</fullName>
    </submittedName>
</protein>
<gene>
    <name evidence="1" type="ORF">SDRG_14923</name>
</gene>
<dbReference type="GeneID" id="19955650"/>
<dbReference type="AlphaFoldDB" id="T0RCI3"/>
<evidence type="ECO:0000313" key="2">
    <source>
        <dbReference type="Proteomes" id="UP000030762"/>
    </source>
</evidence>
<accession>T0RCI3</accession>